<dbReference type="InterPro" id="IPR036388">
    <property type="entry name" value="WH-like_DNA-bd_sf"/>
</dbReference>
<dbReference type="InterPro" id="IPR000792">
    <property type="entry name" value="Tscrpt_reg_LuxR_C"/>
</dbReference>
<dbReference type="GO" id="GO:0005524">
    <property type="term" value="F:ATP binding"/>
    <property type="evidence" value="ECO:0007669"/>
    <property type="project" value="UniProtKB-KW"/>
</dbReference>
<evidence type="ECO:0000256" key="1">
    <source>
        <dbReference type="ARBA" id="ARBA00022741"/>
    </source>
</evidence>
<dbReference type="GO" id="GO:0003677">
    <property type="term" value="F:DNA binding"/>
    <property type="evidence" value="ECO:0007669"/>
    <property type="project" value="InterPro"/>
</dbReference>
<organism evidence="4 5">
    <name type="scientific">Actinomadura mexicana</name>
    <dbReference type="NCBI Taxonomy" id="134959"/>
    <lineage>
        <taxon>Bacteria</taxon>
        <taxon>Bacillati</taxon>
        <taxon>Actinomycetota</taxon>
        <taxon>Actinomycetes</taxon>
        <taxon>Streptosporangiales</taxon>
        <taxon>Thermomonosporaceae</taxon>
        <taxon>Actinomadura</taxon>
    </lineage>
</organism>
<sequence>MDALLDGVRGGESRALVLHGEPGVGKTALLRYLVERAPDLQTVRITGVPSETELAFAGLHRLCAPRADRLDALPAPQREALHTALGLSSGPAPDRFLVGLAVLGLLSEAARERPLICLVDDVQWLDRPSVQALAFAARRLRAESVALVFAVREPEETTDLVGLPEIAVMGLPDEDARELLRASLPGRLDERVLDRFVAETRGNPLALQEMPKEVALEQLAGGFGIPDVEALAGRLREIYQRRLAGLPERTRRLLLVAAAEPGGQPVLLWRAADRLGIGIEAASPAVAAGLVEIDDRVRFHHPLVRSAVYWAASPEDRRATHRVLAEVIDPEDEPERRVWHAAQGAQAPDEEIAAELERSAGRARKRGGLAAAAAFLARAVELTPDHVRRQQRALAAARTTHQAGAPDTALRMLSVAEAVPLDQARRGQVRLLRAQIAFTVGRGRDAPRLLLDAARRLAPLDAPLARETYLEAINAALFAGPLAEGAGEVEAAEAARSAPPPEGEPRPADVLLDGMALRITEGLAASVPALEEAMRVFRGPDLPDEDGLRWLWPAGVMAAALWDHGTWDVLSARHVRLARESGQAMALPLALTQRVAVEVFAGELADAEALVEEITTVSEAIGSPPPLYGALLVTAWRGREAEGAALRRTVAAEAASRGEGNGPAVGAWAAALLANSLGRYEEALAAVPDAGEDRPAGVGAAPWALVEYVEAAVRSGAPGRAAAALRRLTEVTVPAGTGWALGVHARSQALMSTGTAAEGHYREAIDLLGRTGVRGELARAHLLYGEWLRRERHQRAAREQLRTAHASFTEMGMDAFARRAARELLATGENVRKRAGEAASELTPQEAQIVRLVREGLTNPEIGARLFISPRTVEWHLRKTFGKLGITSRKQLQRSGAAGER</sequence>
<dbReference type="PRINTS" id="PR00038">
    <property type="entry name" value="HTHLUXR"/>
</dbReference>
<dbReference type="GO" id="GO:0006355">
    <property type="term" value="P:regulation of DNA-templated transcription"/>
    <property type="evidence" value="ECO:0007669"/>
    <property type="project" value="InterPro"/>
</dbReference>
<dbReference type="InterPro" id="IPR027417">
    <property type="entry name" value="P-loop_NTPase"/>
</dbReference>
<evidence type="ECO:0000313" key="5">
    <source>
        <dbReference type="Proteomes" id="UP000198420"/>
    </source>
</evidence>
<dbReference type="SUPFAM" id="SSF52540">
    <property type="entry name" value="P-loop containing nucleoside triphosphate hydrolases"/>
    <property type="match status" value="1"/>
</dbReference>
<dbReference type="GO" id="GO:0004016">
    <property type="term" value="F:adenylate cyclase activity"/>
    <property type="evidence" value="ECO:0007669"/>
    <property type="project" value="TreeGrafter"/>
</dbReference>
<dbReference type="AlphaFoldDB" id="A0A238VYZ0"/>
<protein>
    <submittedName>
        <fullName evidence="4">Regulatory protein, luxR family</fullName>
    </submittedName>
</protein>
<keyword evidence="1" id="KW-0547">Nucleotide-binding</keyword>
<dbReference type="SUPFAM" id="SSF46894">
    <property type="entry name" value="C-terminal effector domain of the bipartite response regulators"/>
    <property type="match status" value="1"/>
</dbReference>
<evidence type="ECO:0000256" key="2">
    <source>
        <dbReference type="ARBA" id="ARBA00022840"/>
    </source>
</evidence>
<reference evidence="5" key="1">
    <citation type="submission" date="2017-06" db="EMBL/GenBank/DDBJ databases">
        <authorList>
            <person name="Varghese N."/>
            <person name="Submissions S."/>
        </authorList>
    </citation>
    <scope>NUCLEOTIDE SEQUENCE [LARGE SCALE GENOMIC DNA]</scope>
    <source>
        <strain evidence="5">DSM 44485</strain>
    </source>
</reference>
<dbReference type="CDD" id="cd06170">
    <property type="entry name" value="LuxR_C_like"/>
    <property type="match status" value="1"/>
</dbReference>
<dbReference type="Pfam" id="PF00196">
    <property type="entry name" value="GerE"/>
    <property type="match status" value="1"/>
</dbReference>
<dbReference type="Gene3D" id="1.10.10.10">
    <property type="entry name" value="Winged helix-like DNA-binding domain superfamily/Winged helix DNA-binding domain"/>
    <property type="match status" value="1"/>
</dbReference>
<dbReference type="PANTHER" id="PTHR16305:SF35">
    <property type="entry name" value="TRANSCRIPTIONAL ACTIVATOR DOMAIN"/>
    <property type="match status" value="1"/>
</dbReference>
<proteinExistence type="predicted"/>
<dbReference type="Pfam" id="PF13191">
    <property type="entry name" value="AAA_16"/>
    <property type="match status" value="1"/>
</dbReference>
<dbReference type="Gene3D" id="3.40.50.300">
    <property type="entry name" value="P-loop containing nucleotide triphosphate hydrolases"/>
    <property type="match status" value="1"/>
</dbReference>
<dbReference type="Proteomes" id="UP000198420">
    <property type="component" value="Unassembled WGS sequence"/>
</dbReference>
<dbReference type="PANTHER" id="PTHR16305">
    <property type="entry name" value="TESTICULAR SOLUBLE ADENYLYL CYCLASE"/>
    <property type="match status" value="1"/>
</dbReference>
<name>A0A238VYZ0_9ACTN</name>
<feature type="domain" description="HTH luxR-type" evidence="3">
    <location>
        <begin position="835"/>
        <end position="900"/>
    </location>
</feature>
<dbReference type="SMART" id="SM00421">
    <property type="entry name" value="HTH_LUXR"/>
    <property type="match status" value="1"/>
</dbReference>
<keyword evidence="2" id="KW-0067">ATP-binding</keyword>
<gene>
    <name evidence="4" type="ORF">SAMN06265355_102471</name>
</gene>
<dbReference type="InterPro" id="IPR041664">
    <property type="entry name" value="AAA_16"/>
</dbReference>
<dbReference type="EMBL" id="FZNP01000002">
    <property type="protein sequence ID" value="SNR38689.1"/>
    <property type="molecule type" value="Genomic_DNA"/>
</dbReference>
<dbReference type="GO" id="GO:0005737">
    <property type="term" value="C:cytoplasm"/>
    <property type="evidence" value="ECO:0007669"/>
    <property type="project" value="TreeGrafter"/>
</dbReference>
<evidence type="ECO:0000313" key="4">
    <source>
        <dbReference type="EMBL" id="SNR38689.1"/>
    </source>
</evidence>
<accession>A0A238VYZ0</accession>
<evidence type="ECO:0000259" key="3">
    <source>
        <dbReference type="PROSITE" id="PS50043"/>
    </source>
</evidence>
<keyword evidence="5" id="KW-1185">Reference proteome</keyword>
<dbReference type="PROSITE" id="PS50043">
    <property type="entry name" value="HTH_LUXR_2"/>
    <property type="match status" value="1"/>
</dbReference>
<dbReference type="InterPro" id="IPR016032">
    <property type="entry name" value="Sig_transdc_resp-reg_C-effctor"/>
</dbReference>